<keyword evidence="5 7" id="KW-1133">Transmembrane helix</keyword>
<dbReference type="InterPro" id="IPR035906">
    <property type="entry name" value="MetI-like_sf"/>
</dbReference>
<organism evidence="9 10">
    <name type="scientific">Kribbella jejuensis</name>
    <dbReference type="NCBI Taxonomy" id="236068"/>
    <lineage>
        <taxon>Bacteria</taxon>
        <taxon>Bacillati</taxon>
        <taxon>Actinomycetota</taxon>
        <taxon>Actinomycetes</taxon>
        <taxon>Propionibacteriales</taxon>
        <taxon>Kribbellaceae</taxon>
        <taxon>Kribbella</taxon>
    </lineage>
</organism>
<evidence type="ECO:0000256" key="5">
    <source>
        <dbReference type="ARBA" id="ARBA00022989"/>
    </source>
</evidence>
<evidence type="ECO:0000256" key="4">
    <source>
        <dbReference type="ARBA" id="ARBA00022692"/>
    </source>
</evidence>
<dbReference type="CDD" id="cd06261">
    <property type="entry name" value="TM_PBP2"/>
    <property type="match status" value="1"/>
</dbReference>
<dbReference type="PROSITE" id="PS50928">
    <property type="entry name" value="ABC_TM1"/>
    <property type="match status" value="1"/>
</dbReference>
<accession>A0A542ELL6</accession>
<evidence type="ECO:0000256" key="3">
    <source>
        <dbReference type="ARBA" id="ARBA00022475"/>
    </source>
</evidence>
<dbReference type="OrthoDB" id="61122at2"/>
<dbReference type="InterPro" id="IPR000515">
    <property type="entry name" value="MetI-like"/>
</dbReference>
<comment type="similarity">
    <text evidence="7">Belongs to the binding-protein-dependent transport system permease family.</text>
</comment>
<dbReference type="GO" id="GO:0005886">
    <property type="term" value="C:plasma membrane"/>
    <property type="evidence" value="ECO:0007669"/>
    <property type="project" value="UniProtKB-SubCell"/>
</dbReference>
<comment type="subcellular location">
    <subcellularLocation>
        <location evidence="1 7">Cell membrane</location>
        <topology evidence="1 7">Multi-pass membrane protein</topology>
    </subcellularLocation>
</comment>
<comment type="caution">
    <text evidence="9">The sequence shown here is derived from an EMBL/GenBank/DDBJ whole genome shotgun (WGS) entry which is preliminary data.</text>
</comment>
<dbReference type="Proteomes" id="UP000316298">
    <property type="component" value="Unassembled WGS sequence"/>
</dbReference>
<keyword evidence="10" id="KW-1185">Reference proteome</keyword>
<dbReference type="SUPFAM" id="SSF161098">
    <property type="entry name" value="MetI-like"/>
    <property type="match status" value="1"/>
</dbReference>
<evidence type="ECO:0000256" key="7">
    <source>
        <dbReference type="RuleBase" id="RU363032"/>
    </source>
</evidence>
<feature type="transmembrane region" description="Helical" evidence="7">
    <location>
        <begin position="248"/>
        <end position="270"/>
    </location>
</feature>
<proteinExistence type="inferred from homology"/>
<reference evidence="9 10" key="1">
    <citation type="submission" date="2019-06" db="EMBL/GenBank/DDBJ databases">
        <title>Sequencing the genomes of 1000 actinobacteria strains.</title>
        <authorList>
            <person name="Klenk H.-P."/>
        </authorList>
    </citation>
    <scope>NUCLEOTIDE SEQUENCE [LARGE SCALE GENOMIC DNA]</scope>
    <source>
        <strain evidence="9 10">DSM 17305</strain>
    </source>
</reference>
<evidence type="ECO:0000256" key="2">
    <source>
        <dbReference type="ARBA" id="ARBA00022448"/>
    </source>
</evidence>
<dbReference type="PANTHER" id="PTHR43744:SF6">
    <property type="entry name" value="ABC TRANSPORTER PERMEASE PROTEIN YESQ-RELATED"/>
    <property type="match status" value="1"/>
</dbReference>
<evidence type="ECO:0000259" key="8">
    <source>
        <dbReference type="PROSITE" id="PS50928"/>
    </source>
</evidence>
<keyword evidence="3" id="KW-1003">Cell membrane</keyword>
<keyword evidence="2 7" id="KW-0813">Transport</keyword>
<dbReference type="GO" id="GO:0055085">
    <property type="term" value="P:transmembrane transport"/>
    <property type="evidence" value="ECO:0007669"/>
    <property type="project" value="InterPro"/>
</dbReference>
<feature type="transmembrane region" description="Helical" evidence="7">
    <location>
        <begin position="21"/>
        <end position="40"/>
    </location>
</feature>
<sequence>MALATGVTATPGKQRVLRGGIYGMLVLGTVVFALPFLWMVSTALKASNEVFTFPPSFLPKSLHFGNFSDGWTVVPFTHFLINTVIVTGAAVVGNMVSCILPAYAFARLEARGKKVAFALMLATMMIPVEVTLVPTFIAFSKLGLVDTFWPLILPAWFGYAYFIFLLRQFFLTIPREYDEAARIDGAGYFRTLWSIVLPQSKPAIATVAVFAFVGNWNNLLGPIIYLRSQEKFTLAVGLQLFQGQFQTYYNQMMAVSLITLLPIIVIFLLAQRTFIEGANISGIGGR</sequence>
<feature type="transmembrane region" description="Helical" evidence="7">
    <location>
        <begin position="115"/>
        <end position="139"/>
    </location>
</feature>
<dbReference type="EMBL" id="VFMM01000001">
    <property type="protein sequence ID" value="TQJ16228.1"/>
    <property type="molecule type" value="Genomic_DNA"/>
</dbReference>
<gene>
    <name evidence="9" type="ORF">FB475_0317</name>
</gene>
<evidence type="ECO:0000256" key="6">
    <source>
        <dbReference type="ARBA" id="ARBA00023136"/>
    </source>
</evidence>
<keyword evidence="4 7" id="KW-0812">Transmembrane</keyword>
<evidence type="ECO:0000313" key="9">
    <source>
        <dbReference type="EMBL" id="TQJ16228.1"/>
    </source>
</evidence>
<dbReference type="AlphaFoldDB" id="A0A542ELL6"/>
<dbReference type="RefSeq" id="WP_141851819.1">
    <property type="nucleotide sequence ID" value="NZ_BAAAKA010000008.1"/>
</dbReference>
<keyword evidence="6 7" id="KW-0472">Membrane</keyword>
<evidence type="ECO:0000313" key="10">
    <source>
        <dbReference type="Proteomes" id="UP000316298"/>
    </source>
</evidence>
<dbReference type="Gene3D" id="1.10.3720.10">
    <property type="entry name" value="MetI-like"/>
    <property type="match status" value="1"/>
</dbReference>
<dbReference type="PANTHER" id="PTHR43744">
    <property type="entry name" value="ABC TRANSPORTER PERMEASE PROTEIN MG189-RELATED-RELATED"/>
    <property type="match status" value="1"/>
</dbReference>
<feature type="transmembrane region" description="Helical" evidence="7">
    <location>
        <begin position="191"/>
        <end position="213"/>
    </location>
</feature>
<feature type="domain" description="ABC transmembrane type-1" evidence="8">
    <location>
        <begin position="80"/>
        <end position="270"/>
    </location>
</feature>
<feature type="transmembrane region" description="Helical" evidence="7">
    <location>
        <begin position="151"/>
        <end position="170"/>
    </location>
</feature>
<evidence type="ECO:0000256" key="1">
    <source>
        <dbReference type="ARBA" id="ARBA00004651"/>
    </source>
</evidence>
<protein>
    <submittedName>
        <fullName evidence="9">Carbohydrate ABC transporter membrane protein 2 (CUT1 family)</fullName>
    </submittedName>
</protein>
<feature type="transmembrane region" description="Helical" evidence="7">
    <location>
        <begin position="79"/>
        <end position="103"/>
    </location>
</feature>
<name>A0A542ELL6_9ACTN</name>
<dbReference type="Pfam" id="PF00528">
    <property type="entry name" value="BPD_transp_1"/>
    <property type="match status" value="1"/>
</dbReference>